<evidence type="ECO:0000313" key="2">
    <source>
        <dbReference type="EMBL" id="SIS40483.1"/>
    </source>
</evidence>
<dbReference type="Proteomes" id="UP000279541">
    <property type="component" value="Chromosome"/>
</dbReference>
<dbReference type="Proteomes" id="UP000186106">
    <property type="component" value="Unassembled WGS sequence"/>
</dbReference>
<dbReference type="EMBL" id="FTNZ01000006">
    <property type="protein sequence ID" value="SIS40483.1"/>
    <property type="molecule type" value="Genomic_DNA"/>
</dbReference>
<evidence type="ECO:0000313" key="4">
    <source>
        <dbReference type="Proteomes" id="UP000279541"/>
    </source>
</evidence>
<sequence>MSTNQFMKYIIHLFIILLLMQSCQSKEMRINFKTIEISIPGTMASSVKHNSKYYCYFETVDKKNSSAPFTDFYILNESGKIISKVPLTFANSTEYDLYIRNDSILTTPERSSLTFYLDENNKKWIKIPNATNEIYKDKKYTVVVNNESFCCDKTWFQDNATGQKYEIKAENPVVNKLNNIYYLTTKESVLKISDPKSHKLMEPFDQYYPTANTLTESEIEYSNDFSGINNFALITSFVINNQLYHLYSSDNSMKIGVVKNESLLNVQEFKSDIFPYRSTSDTRNYITENSYKTVPFTTKDPNFFGIIEIDKNQFNVITFKNLYREPIHGESKIKAWTEKNFEYFYSNFNTLSMDQIDRIEKKENALTITSEKNSNIEELSKEQRAYKKSERKYLHLLTRYDYAPDDKSVQKIQFQWGFPFSIPSRDNKKKDTNELLLLNSKSIFMKKYNWLLSFLNQKLGTPVSEEPSYSKWETKTQSVELSYSEREATLTLTLQKK</sequence>
<proteinExistence type="predicted"/>
<evidence type="ECO:0000313" key="1">
    <source>
        <dbReference type="EMBL" id="AZA98203.1"/>
    </source>
</evidence>
<protein>
    <recommendedName>
        <fullName evidence="5">Lipoprotein</fullName>
    </recommendedName>
</protein>
<evidence type="ECO:0000313" key="3">
    <source>
        <dbReference type="Proteomes" id="UP000186106"/>
    </source>
</evidence>
<reference evidence="1 4" key="2">
    <citation type="submission" date="2018-11" db="EMBL/GenBank/DDBJ databases">
        <title>Proposal to divide the Flavobacteriaceae and reorganize its genera based on Amino Acid Identity values calculated from whole genome sequences.</title>
        <authorList>
            <person name="Nicholson A.C."/>
            <person name="Gulvik C.A."/>
            <person name="Whitney A.M."/>
            <person name="Humrighouse B.W."/>
            <person name="Bell M."/>
            <person name="Holmes B."/>
            <person name="Steigerwalt A.G."/>
            <person name="Villarma A."/>
            <person name="Sheth M."/>
            <person name="Batra D."/>
            <person name="Pryor J."/>
            <person name="Bernardet J.-F."/>
            <person name="Hugo C."/>
            <person name="Kampfer P."/>
            <person name="Newman J."/>
            <person name="McQuiston J.R."/>
        </authorList>
    </citation>
    <scope>NUCLEOTIDE SEQUENCE [LARGE SCALE GENOMIC DNA]</scope>
    <source>
        <strain evidence="1 4">DSM 16927</strain>
    </source>
</reference>
<evidence type="ECO:0008006" key="5">
    <source>
        <dbReference type="Google" id="ProtNLM"/>
    </source>
</evidence>
<keyword evidence="4" id="KW-1185">Reference proteome</keyword>
<organism evidence="2 3">
    <name type="scientific">Chryseobacterium joostei</name>
    <dbReference type="NCBI Taxonomy" id="112234"/>
    <lineage>
        <taxon>Bacteria</taxon>
        <taxon>Pseudomonadati</taxon>
        <taxon>Bacteroidota</taxon>
        <taxon>Flavobacteriia</taxon>
        <taxon>Flavobacteriales</taxon>
        <taxon>Weeksellaceae</taxon>
        <taxon>Chryseobacterium group</taxon>
        <taxon>Chryseobacterium</taxon>
    </lineage>
</organism>
<dbReference type="KEGG" id="cjt:EG359_00625"/>
<gene>
    <name evidence="1" type="ORF">EG359_00625</name>
    <name evidence="2" type="ORF">SAMN05421768_106402</name>
</gene>
<reference evidence="2 3" key="1">
    <citation type="submission" date="2017-01" db="EMBL/GenBank/DDBJ databases">
        <authorList>
            <person name="Mah S.A."/>
            <person name="Swanson W.J."/>
            <person name="Moy G.W."/>
            <person name="Vacquier V.D."/>
        </authorList>
    </citation>
    <scope>NUCLEOTIDE SEQUENCE [LARGE SCALE GENOMIC DNA]</scope>
    <source>
        <strain evidence="2 3">DSM 16927</strain>
    </source>
</reference>
<name>A0A1N7ITR7_9FLAO</name>
<dbReference type="AlphaFoldDB" id="A0A1N7ITR7"/>
<accession>A0A1N7ITR7</accession>
<dbReference type="EMBL" id="CP033926">
    <property type="protein sequence ID" value="AZA98203.1"/>
    <property type="molecule type" value="Genomic_DNA"/>
</dbReference>